<dbReference type="PANTHER" id="PTHR24058:SF22">
    <property type="entry name" value="DUAL SPECIFICITY TYROSINE-PHOSPHORYLATION-REGULATED KINASE 4"/>
    <property type="match status" value="1"/>
</dbReference>
<dbReference type="PROSITE" id="PS50011">
    <property type="entry name" value="PROTEIN_KINASE_DOM"/>
    <property type="match status" value="1"/>
</dbReference>
<dbReference type="OrthoDB" id="9332038at2759"/>
<feature type="compositionally biased region" description="Low complexity" evidence="13">
    <location>
        <begin position="485"/>
        <end position="498"/>
    </location>
</feature>
<dbReference type="InterPro" id="IPR017441">
    <property type="entry name" value="Protein_kinase_ATP_BS"/>
</dbReference>
<feature type="binding site" evidence="12">
    <location>
        <position position="145"/>
    </location>
    <ligand>
        <name>ATP</name>
        <dbReference type="ChEBI" id="CHEBI:30616"/>
    </ligand>
</feature>
<dbReference type="Proteomes" id="UP000054560">
    <property type="component" value="Unassembled WGS sequence"/>
</dbReference>
<dbReference type="GO" id="GO:0005856">
    <property type="term" value="C:cytoskeleton"/>
    <property type="evidence" value="ECO:0007669"/>
    <property type="project" value="TreeGrafter"/>
</dbReference>
<dbReference type="PROSITE" id="PS00107">
    <property type="entry name" value="PROTEIN_KINASE_ATP"/>
    <property type="match status" value="1"/>
</dbReference>
<name>A0A0L0FL52_9EUKA</name>
<keyword evidence="3" id="KW-0723">Serine/threonine-protein kinase</keyword>
<feature type="compositionally biased region" description="Polar residues" evidence="13">
    <location>
        <begin position="422"/>
        <end position="444"/>
    </location>
</feature>
<reference evidence="15 16" key="1">
    <citation type="submission" date="2011-02" db="EMBL/GenBank/DDBJ databases">
        <title>The Genome Sequence of Sphaeroforma arctica JP610.</title>
        <authorList>
            <consortium name="The Broad Institute Genome Sequencing Platform"/>
            <person name="Russ C."/>
            <person name="Cuomo C."/>
            <person name="Young S.K."/>
            <person name="Zeng Q."/>
            <person name="Gargeya S."/>
            <person name="Alvarado L."/>
            <person name="Berlin A."/>
            <person name="Chapman S.B."/>
            <person name="Chen Z."/>
            <person name="Freedman E."/>
            <person name="Gellesch M."/>
            <person name="Goldberg J."/>
            <person name="Griggs A."/>
            <person name="Gujja S."/>
            <person name="Heilman E."/>
            <person name="Heiman D."/>
            <person name="Howarth C."/>
            <person name="Mehta T."/>
            <person name="Neiman D."/>
            <person name="Pearson M."/>
            <person name="Roberts A."/>
            <person name="Saif S."/>
            <person name="Shea T."/>
            <person name="Shenoy N."/>
            <person name="Sisk P."/>
            <person name="Stolte C."/>
            <person name="Sykes S."/>
            <person name="White J."/>
            <person name="Yandava C."/>
            <person name="Burger G."/>
            <person name="Gray M.W."/>
            <person name="Holland P.W.H."/>
            <person name="King N."/>
            <person name="Lang F.B.F."/>
            <person name="Roger A.J."/>
            <person name="Ruiz-Trillo I."/>
            <person name="Haas B."/>
            <person name="Nusbaum C."/>
            <person name="Birren B."/>
        </authorList>
    </citation>
    <scope>NUCLEOTIDE SEQUENCE [LARGE SCALE GENOMIC DNA]</scope>
    <source>
        <strain evidence="15 16">JP610</strain>
    </source>
</reference>
<evidence type="ECO:0000256" key="7">
    <source>
        <dbReference type="ARBA" id="ARBA00022777"/>
    </source>
</evidence>
<dbReference type="CDD" id="cd14210">
    <property type="entry name" value="PKc_DYRK"/>
    <property type="match status" value="1"/>
</dbReference>
<dbReference type="InterPro" id="IPR008271">
    <property type="entry name" value="Ser/Thr_kinase_AS"/>
</dbReference>
<dbReference type="Pfam" id="PF00069">
    <property type="entry name" value="Pkinase"/>
    <property type="match status" value="1"/>
</dbReference>
<dbReference type="GO" id="GO:0005737">
    <property type="term" value="C:cytoplasm"/>
    <property type="evidence" value="ECO:0007669"/>
    <property type="project" value="TreeGrafter"/>
</dbReference>
<dbReference type="PANTHER" id="PTHR24058">
    <property type="entry name" value="DUAL SPECIFICITY PROTEIN KINASE"/>
    <property type="match status" value="1"/>
</dbReference>
<dbReference type="Gene3D" id="1.10.510.10">
    <property type="entry name" value="Transferase(Phosphotransferase) domain 1"/>
    <property type="match status" value="1"/>
</dbReference>
<dbReference type="GO" id="GO:0005524">
    <property type="term" value="F:ATP binding"/>
    <property type="evidence" value="ECO:0007669"/>
    <property type="project" value="UniProtKB-UniRule"/>
</dbReference>
<keyword evidence="4" id="KW-0597">Phosphoprotein</keyword>
<evidence type="ECO:0000256" key="1">
    <source>
        <dbReference type="ARBA" id="ARBA00008867"/>
    </source>
</evidence>
<dbReference type="GO" id="GO:0004674">
    <property type="term" value="F:protein serine/threonine kinase activity"/>
    <property type="evidence" value="ECO:0007669"/>
    <property type="project" value="UniProtKB-KW"/>
</dbReference>
<evidence type="ECO:0000256" key="3">
    <source>
        <dbReference type="ARBA" id="ARBA00022527"/>
    </source>
</evidence>
<feature type="domain" description="Protein kinase" evidence="14">
    <location>
        <begin position="116"/>
        <end position="412"/>
    </location>
</feature>
<gene>
    <name evidence="15" type="ORF">SARC_10339</name>
</gene>
<comment type="catalytic activity">
    <reaction evidence="10">
        <text>L-threonyl-[protein] + ATP = O-phospho-L-threonyl-[protein] + ADP + H(+)</text>
        <dbReference type="Rhea" id="RHEA:46608"/>
        <dbReference type="Rhea" id="RHEA-COMP:11060"/>
        <dbReference type="Rhea" id="RHEA-COMP:11605"/>
        <dbReference type="ChEBI" id="CHEBI:15378"/>
        <dbReference type="ChEBI" id="CHEBI:30013"/>
        <dbReference type="ChEBI" id="CHEBI:30616"/>
        <dbReference type="ChEBI" id="CHEBI:61977"/>
        <dbReference type="ChEBI" id="CHEBI:456216"/>
        <dbReference type="EC" id="2.7.12.1"/>
    </reaction>
</comment>
<evidence type="ECO:0000256" key="4">
    <source>
        <dbReference type="ARBA" id="ARBA00022553"/>
    </source>
</evidence>
<comment type="catalytic activity">
    <reaction evidence="9">
        <text>L-seryl-[protein] + ATP = O-phospho-L-seryl-[protein] + ADP + H(+)</text>
        <dbReference type="Rhea" id="RHEA:17989"/>
        <dbReference type="Rhea" id="RHEA-COMP:9863"/>
        <dbReference type="Rhea" id="RHEA-COMP:11604"/>
        <dbReference type="ChEBI" id="CHEBI:15378"/>
        <dbReference type="ChEBI" id="CHEBI:29999"/>
        <dbReference type="ChEBI" id="CHEBI:30616"/>
        <dbReference type="ChEBI" id="CHEBI:83421"/>
        <dbReference type="ChEBI" id="CHEBI:456216"/>
        <dbReference type="EC" id="2.7.12.1"/>
    </reaction>
</comment>
<keyword evidence="6 12" id="KW-0547">Nucleotide-binding</keyword>
<dbReference type="FunFam" id="1.10.510.10:FF:000380">
    <property type="entry name" value="Serine/threonine-protein kinase ppk15"/>
    <property type="match status" value="1"/>
</dbReference>
<evidence type="ECO:0000256" key="9">
    <source>
        <dbReference type="ARBA" id="ARBA00049003"/>
    </source>
</evidence>
<evidence type="ECO:0000256" key="2">
    <source>
        <dbReference type="ARBA" id="ARBA00013203"/>
    </source>
</evidence>
<dbReference type="InterPro" id="IPR042521">
    <property type="entry name" value="DYRK"/>
</dbReference>
<dbReference type="InterPro" id="IPR011009">
    <property type="entry name" value="Kinase-like_dom_sf"/>
</dbReference>
<accession>A0A0L0FL52</accession>
<evidence type="ECO:0000256" key="13">
    <source>
        <dbReference type="SAM" id="MobiDB-lite"/>
    </source>
</evidence>
<dbReference type="SMART" id="SM00220">
    <property type="entry name" value="S_TKc"/>
    <property type="match status" value="1"/>
</dbReference>
<evidence type="ECO:0000256" key="10">
    <source>
        <dbReference type="ARBA" id="ARBA00049308"/>
    </source>
</evidence>
<dbReference type="EC" id="2.7.12.1" evidence="2"/>
<dbReference type="GeneID" id="25910843"/>
<keyword evidence="8 12" id="KW-0067">ATP-binding</keyword>
<evidence type="ECO:0000256" key="8">
    <source>
        <dbReference type="ARBA" id="ARBA00022840"/>
    </source>
</evidence>
<dbReference type="PROSITE" id="PS00108">
    <property type="entry name" value="PROTEIN_KINASE_ST"/>
    <property type="match status" value="1"/>
</dbReference>
<evidence type="ECO:0000256" key="5">
    <source>
        <dbReference type="ARBA" id="ARBA00022679"/>
    </source>
</evidence>
<dbReference type="EMBL" id="KQ242808">
    <property type="protein sequence ID" value="KNC77196.1"/>
    <property type="molecule type" value="Genomic_DNA"/>
</dbReference>
<keyword evidence="16" id="KW-1185">Reference proteome</keyword>
<keyword evidence="7 15" id="KW-0418">Kinase</keyword>
<dbReference type="AlphaFoldDB" id="A0A0L0FL52"/>
<evidence type="ECO:0000313" key="16">
    <source>
        <dbReference type="Proteomes" id="UP000054560"/>
    </source>
</evidence>
<evidence type="ECO:0000256" key="6">
    <source>
        <dbReference type="ARBA" id="ARBA00022741"/>
    </source>
</evidence>
<dbReference type="Gene3D" id="3.30.200.20">
    <property type="entry name" value="Phosphorylase Kinase, domain 1"/>
    <property type="match status" value="1"/>
</dbReference>
<comment type="similarity">
    <text evidence="1">Belongs to the protein kinase superfamily. CMGC Ser/Thr protein kinase family. MNB/DYRK subfamily.</text>
</comment>
<dbReference type="Gene3D" id="3.30.10.30">
    <property type="entry name" value="DYRK"/>
    <property type="match status" value="1"/>
</dbReference>
<comment type="catalytic activity">
    <reaction evidence="11">
        <text>L-tyrosyl-[protein] + ATP = O-phospho-L-tyrosyl-[protein] + ADP + H(+)</text>
        <dbReference type="Rhea" id="RHEA:10596"/>
        <dbReference type="Rhea" id="RHEA-COMP:10136"/>
        <dbReference type="Rhea" id="RHEA-COMP:20101"/>
        <dbReference type="ChEBI" id="CHEBI:15378"/>
        <dbReference type="ChEBI" id="CHEBI:30616"/>
        <dbReference type="ChEBI" id="CHEBI:46858"/>
        <dbReference type="ChEBI" id="CHEBI:61978"/>
        <dbReference type="ChEBI" id="CHEBI:456216"/>
        <dbReference type="EC" id="2.7.12.1"/>
    </reaction>
</comment>
<dbReference type="GO" id="GO:0004712">
    <property type="term" value="F:protein serine/threonine/tyrosine kinase activity"/>
    <property type="evidence" value="ECO:0007669"/>
    <property type="project" value="UniProtKB-EC"/>
</dbReference>
<dbReference type="eggNOG" id="KOG0667">
    <property type="taxonomic scope" value="Eukaryota"/>
</dbReference>
<dbReference type="InterPro" id="IPR050494">
    <property type="entry name" value="Ser_Thr_dual-spec_kinase"/>
</dbReference>
<proteinExistence type="inferred from homology"/>
<protein>
    <recommendedName>
        <fullName evidence="2">dual-specificity kinase</fullName>
        <ecNumber evidence="2">2.7.12.1</ecNumber>
    </recommendedName>
</protein>
<sequence>MTQGLGLDRGAGGNVATGGFLRHTLDSLQSQYKDVSVDASTNTQRAPAQPRNYMTPEEAVARYGSQLSRQELAEIHKVKRVYYLGQNANKSAHYQGYDESNGDYIIVLHDHLNFRYELLESLGKGSFGHVMKAYDHMNKQLVAVKIIRNKKRFHAQALIEVKVLEHLKKEDYQNSNNVVHIIDHFYARDHLCITFELLSLNLYELIKANRFKGLSLKLIMKIGTQILSSLSLFDRLNIIHCDLKPENVLLKTSKTADIKVIDLGSSCYSQETLYSYIQSRFYRSPEVILGLPYDTSIDMWSFGCILAELYTGYPLFPGENETEQLAYIMEVYNTPPEHLIHESTRRASFFEENGTPKTVPNSKGKIHFPNSKLLSNVIKCRDQNFLHLLDCCLTWDPKERITPDDAMNHPFFISHQDAVPQSMSATPISSSQHQYTSQDSVGGTNSRGGVGVVPTNAQSAAQTMMHARPMRVTDKAPPQSVPRSYAQHQQSQQYGYPQHNTGFTAVYSDRLPATHRPHGF</sequence>
<evidence type="ECO:0000256" key="12">
    <source>
        <dbReference type="PROSITE-ProRule" id="PRU10141"/>
    </source>
</evidence>
<evidence type="ECO:0000259" key="14">
    <source>
        <dbReference type="PROSITE" id="PS50011"/>
    </source>
</evidence>
<dbReference type="STRING" id="667725.A0A0L0FL52"/>
<feature type="region of interest" description="Disordered" evidence="13">
    <location>
        <begin position="422"/>
        <end position="501"/>
    </location>
</feature>
<dbReference type="RefSeq" id="XP_014151098.1">
    <property type="nucleotide sequence ID" value="XM_014295623.1"/>
</dbReference>
<evidence type="ECO:0000256" key="11">
    <source>
        <dbReference type="ARBA" id="ARBA00051680"/>
    </source>
</evidence>
<evidence type="ECO:0000313" key="15">
    <source>
        <dbReference type="EMBL" id="KNC77196.1"/>
    </source>
</evidence>
<dbReference type="SUPFAM" id="SSF56112">
    <property type="entry name" value="Protein kinase-like (PK-like)"/>
    <property type="match status" value="1"/>
</dbReference>
<keyword evidence="5" id="KW-0808">Transferase</keyword>
<organism evidence="15 16">
    <name type="scientific">Sphaeroforma arctica JP610</name>
    <dbReference type="NCBI Taxonomy" id="667725"/>
    <lineage>
        <taxon>Eukaryota</taxon>
        <taxon>Ichthyosporea</taxon>
        <taxon>Ichthyophonida</taxon>
        <taxon>Sphaeroforma</taxon>
    </lineage>
</organism>
<dbReference type="InterPro" id="IPR000719">
    <property type="entry name" value="Prot_kinase_dom"/>
</dbReference>